<accession>A0A2M4B3R3</accession>
<feature type="signal peptide" evidence="2">
    <location>
        <begin position="1"/>
        <end position="24"/>
    </location>
</feature>
<proteinExistence type="predicted"/>
<organism evidence="3">
    <name type="scientific">Anopheles triannulatus</name>
    <dbReference type="NCBI Taxonomy" id="58253"/>
    <lineage>
        <taxon>Eukaryota</taxon>
        <taxon>Metazoa</taxon>
        <taxon>Ecdysozoa</taxon>
        <taxon>Arthropoda</taxon>
        <taxon>Hexapoda</taxon>
        <taxon>Insecta</taxon>
        <taxon>Pterygota</taxon>
        <taxon>Neoptera</taxon>
        <taxon>Endopterygota</taxon>
        <taxon>Diptera</taxon>
        <taxon>Nematocera</taxon>
        <taxon>Culicoidea</taxon>
        <taxon>Culicidae</taxon>
        <taxon>Anophelinae</taxon>
        <taxon>Anopheles</taxon>
    </lineage>
</organism>
<evidence type="ECO:0000256" key="1">
    <source>
        <dbReference type="SAM" id="MobiDB-lite"/>
    </source>
</evidence>
<name>A0A2M4B3R3_9DIPT</name>
<feature type="compositionally biased region" description="Basic residues" evidence="1">
    <location>
        <begin position="49"/>
        <end position="62"/>
    </location>
</feature>
<dbReference type="AlphaFoldDB" id="A0A2M4B3R3"/>
<feature type="chain" id="PRO_5014992713" evidence="2">
    <location>
        <begin position="25"/>
        <end position="73"/>
    </location>
</feature>
<evidence type="ECO:0000313" key="3">
    <source>
        <dbReference type="EMBL" id="MBW47661.1"/>
    </source>
</evidence>
<evidence type="ECO:0000256" key="2">
    <source>
        <dbReference type="SAM" id="SignalP"/>
    </source>
</evidence>
<reference evidence="3" key="1">
    <citation type="submission" date="2018-01" db="EMBL/GenBank/DDBJ databases">
        <title>An insight into the sialome of Amazonian anophelines.</title>
        <authorList>
            <person name="Ribeiro J.M."/>
            <person name="Scarpassa V."/>
            <person name="Calvo E."/>
        </authorList>
    </citation>
    <scope>NUCLEOTIDE SEQUENCE</scope>
    <source>
        <tissue evidence="3">Salivary glands</tissue>
    </source>
</reference>
<protein>
    <submittedName>
        <fullName evidence="3">Putative secreted protein</fullName>
    </submittedName>
</protein>
<feature type="compositionally biased region" description="Polar residues" evidence="1">
    <location>
        <begin position="63"/>
        <end position="73"/>
    </location>
</feature>
<dbReference type="EMBL" id="GGFK01014340">
    <property type="protein sequence ID" value="MBW47661.1"/>
    <property type="molecule type" value="Transcribed_RNA"/>
</dbReference>
<feature type="region of interest" description="Disordered" evidence="1">
    <location>
        <begin position="41"/>
        <end position="73"/>
    </location>
</feature>
<keyword evidence="2" id="KW-0732">Signal</keyword>
<sequence length="73" mass="8251">MIFLRTAAGPLLLWPWLFCSIVSSFCSPLTLKQLLPVNITDGGRDKASSKKCQRSLQHHQKTRAAQQTRGKQR</sequence>